<dbReference type="Gene3D" id="1.10.10.60">
    <property type="entry name" value="Homeodomain-like"/>
    <property type="match status" value="1"/>
</dbReference>
<dbReference type="InterPro" id="IPR050109">
    <property type="entry name" value="HTH-type_TetR-like_transc_reg"/>
</dbReference>
<comment type="caution">
    <text evidence="4">The sequence shown here is derived from an EMBL/GenBank/DDBJ whole genome shotgun (WGS) entry which is preliminary data.</text>
</comment>
<name>A0ABT3RVJ5_9BACT</name>
<dbReference type="InterPro" id="IPR036271">
    <property type="entry name" value="Tet_transcr_reg_TetR-rel_C_sf"/>
</dbReference>
<organism evidence="4 5">
    <name type="scientific">Mangrovivirga halotolerans</name>
    <dbReference type="NCBI Taxonomy" id="2993936"/>
    <lineage>
        <taxon>Bacteria</taxon>
        <taxon>Pseudomonadati</taxon>
        <taxon>Bacteroidota</taxon>
        <taxon>Cytophagia</taxon>
        <taxon>Cytophagales</taxon>
        <taxon>Mangrovivirgaceae</taxon>
        <taxon>Mangrovivirga</taxon>
    </lineage>
</organism>
<sequence>MQKFPEYYDDMAIEKNTETQTQREKIMEGAYALFMKYGIRSVTMDEISASMGISKKTVYSHFNDKNNLIYEGTKYLLTQKKAEIKDCIGADNDVITEMGNVSKHIRESFQYMNPTMFYDMKKYYPESWALFEDFKENVFRQEVIRSLKEGISQGYFRSDIDVDVISKLRLILFDAVLNMDEFSPQEYNMADLQIKVFDFFVHGLLTKKGAERYEKLVDEFKKEQNI</sequence>
<dbReference type="PRINTS" id="PR00455">
    <property type="entry name" value="HTHTETR"/>
</dbReference>
<keyword evidence="5" id="KW-1185">Reference proteome</keyword>
<dbReference type="EMBL" id="JAPFQN010000011">
    <property type="protein sequence ID" value="MCX2745784.1"/>
    <property type="molecule type" value="Genomic_DNA"/>
</dbReference>
<evidence type="ECO:0000256" key="1">
    <source>
        <dbReference type="ARBA" id="ARBA00023125"/>
    </source>
</evidence>
<dbReference type="Proteomes" id="UP001209885">
    <property type="component" value="Unassembled WGS sequence"/>
</dbReference>
<feature type="DNA-binding region" description="H-T-H motif" evidence="2">
    <location>
        <begin position="43"/>
        <end position="62"/>
    </location>
</feature>
<evidence type="ECO:0000259" key="3">
    <source>
        <dbReference type="PROSITE" id="PS50977"/>
    </source>
</evidence>
<feature type="domain" description="HTH tetR-type" evidence="3">
    <location>
        <begin position="20"/>
        <end position="80"/>
    </location>
</feature>
<dbReference type="PANTHER" id="PTHR30328">
    <property type="entry name" value="TRANSCRIPTIONAL REPRESSOR"/>
    <property type="match status" value="1"/>
</dbReference>
<dbReference type="InterPro" id="IPR009057">
    <property type="entry name" value="Homeodomain-like_sf"/>
</dbReference>
<dbReference type="PANTHER" id="PTHR30328:SF54">
    <property type="entry name" value="HTH-TYPE TRANSCRIPTIONAL REPRESSOR SCO4008"/>
    <property type="match status" value="1"/>
</dbReference>
<dbReference type="InterPro" id="IPR001647">
    <property type="entry name" value="HTH_TetR"/>
</dbReference>
<keyword evidence="1 2" id="KW-0238">DNA-binding</keyword>
<evidence type="ECO:0000256" key="2">
    <source>
        <dbReference type="PROSITE-ProRule" id="PRU00335"/>
    </source>
</evidence>
<evidence type="ECO:0000313" key="4">
    <source>
        <dbReference type="EMBL" id="MCX2745784.1"/>
    </source>
</evidence>
<protein>
    <submittedName>
        <fullName evidence="4">TetR/AcrR family transcriptional regulator</fullName>
    </submittedName>
</protein>
<dbReference type="RefSeq" id="WP_266058382.1">
    <property type="nucleotide sequence ID" value="NZ_JAPFQN010000011.1"/>
</dbReference>
<dbReference type="Pfam" id="PF00440">
    <property type="entry name" value="TetR_N"/>
    <property type="match status" value="1"/>
</dbReference>
<dbReference type="Gene3D" id="1.10.357.10">
    <property type="entry name" value="Tetracycline Repressor, domain 2"/>
    <property type="match status" value="1"/>
</dbReference>
<gene>
    <name evidence="4" type="ORF">OO013_18015</name>
</gene>
<proteinExistence type="predicted"/>
<reference evidence="4 5" key="1">
    <citation type="submission" date="2022-11" db="EMBL/GenBank/DDBJ databases">
        <title>The characterization of three novel Bacteroidetes species and genomic analysis of their roles in tidal elemental geochemical cycles.</title>
        <authorList>
            <person name="Ma K."/>
        </authorList>
    </citation>
    <scope>NUCLEOTIDE SEQUENCE [LARGE SCALE GENOMIC DNA]</scope>
    <source>
        <strain evidence="4 5">M17</strain>
    </source>
</reference>
<accession>A0ABT3RVJ5</accession>
<evidence type="ECO:0000313" key="5">
    <source>
        <dbReference type="Proteomes" id="UP001209885"/>
    </source>
</evidence>
<dbReference type="SUPFAM" id="SSF48498">
    <property type="entry name" value="Tetracyclin repressor-like, C-terminal domain"/>
    <property type="match status" value="1"/>
</dbReference>
<dbReference type="SUPFAM" id="SSF46689">
    <property type="entry name" value="Homeodomain-like"/>
    <property type="match status" value="1"/>
</dbReference>
<dbReference type="PROSITE" id="PS50977">
    <property type="entry name" value="HTH_TETR_2"/>
    <property type="match status" value="1"/>
</dbReference>